<dbReference type="NCBIfam" id="TIGR03141">
    <property type="entry name" value="cytochro_ccmD"/>
    <property type="match status" value="1"/>
</dbReference>
<evidence type="ECO:0000256" key="6">
    <source>
        <dbReference type="ARBA" id="ARBA00022475"/>
    </source>
</evidence>
<dbReference type="Proteomes" id="UP000229366">
    <property type="component" value="Unassembled WGS sequence"/>
</dbReference>
<keyword evidence="11 12" id="KW-0472">Membrane</keyword>
<keyword evidence="8 12" id="KW-0812">Transmembrane</keyword>
<comment type="function">
    <text evidence="1 12">Required for the export of heme to the periplasm for the biogenesis of c-type cytochromes.</text>
</comment>
<keyword evidence="6 12" id="KW-1003">Cell membrane</keyword>
<feature type="transmembrane region" description="Helical" evidence="12">
    <location>
        <begin position="12"/>
        <end position="31"/>
    </location>
</feature>
<keyword evidence="5 12" id="KW-0813">Transport</keyword>
<dbReference type="InterPro" id="IPR007078">
    <property type="entry name" value="Haem_export_protD_CcmD"/>
</dbReference>
<comment type="caution">
    <text evidence="13">The sequence shown here is derived from an EMBL/GenBank/DDBJ whole genome shotgun (WGS) entry which is preliminary data.</text>
</comment>
<evidence type="ECO:0000313" key="14">
    <source>
        <dbReference type="Proteomes" id="UP000229366"/>
    </source>
</evidence>
<name>A0A2M8VZN4_9BURK</name>
<reference evidence="13 14" key="1">
    <citation type="submission" date="2017-11" db="EMBL/GenBank/DDBJ databases">
        <title>Genomic Encyclopedia of Type Strains, Phase III (KMG-III): the genomes of soil and plant-associated and newly described type strains.</title>
        <authorList>
            <person name="Whitman W."/>
        </authorList>
    </citation>
    <scope>NUCLEOTIDE SEQUENCE [LARGE SCALE GENOMIC DNA]</scope>
    <source>
        <strain evidence="13 14">UB-Domo-W1</strain>
    </source>
</reference>
<evidence type="ECO:0000256" key="7">
    <source>
        <dbReference type="ARBA" id="ARBA00022519"/>
    </source>
</evidence>
<dbReference type="PANTHER" id="PTHR37531:SF1">
    <property type="entry name" value="HEME EXPORTER PROTEIN D"/>
    <property type="match status" value="1"/>
</dbReference>
<sequence>MWNSSSEFFAMGGYALYVWSSFGVSALVFLIEPLTVHARHQAVVRRLQREALAEQLDLEGAK</sequence>
<comment type="subcellular location">
    <subcellularLocation>
        <location evidence="2 12">Cell inner membrane</location>
        <topology evidence="2 12">Single-pass membrane protein</topology>
    </subcellularLocation>
</comment>
<evidence type="ECO:0000256" key="1">
    <source>
        <dbReference type="ARBA" id="ARBA00002442"/>
    </source>
</evidence>
<dbReference type="GO" id="GO:0017004">
    <property type="term" value="P:cytochrome complex assembly"/>
    <property type="evidence" value="ECO:0007669"/>
    <property type="project" value="UniProtKB-KW"/>
</dbReference>
<keyword evidence="10 12" id="KW-1133">Transmembrane helix</keyword>
<evidence type="ECO:0000256" key="12">
    <source>
        <dbReference type="RuleBase" id="RU363101"/>
    </source>
</evidence>
<comment type="similarity">
    <text evidence="3 12">Belongs to the CcmD/CycX/HelD family.</text>
</comment>
<keyword evidence="7 12" id="KW-0997">Cell inner membrane</keyword>
<dbReference type="Pfam" id="PF04995">
    <property type="entry name" value="CcmD"/>
    <property type="match status" value="1"/>
</dbReference>
<evidence type="ECO:0000313" key="13">
    <source>
        <dbReference type="EMBL" id="PJI83304.1"/>
    </source>
</evidence>
<keyword evidence="9 12" id="KW-0201">Cytochrome c-type biogenesis</keyword>
<gene>
    <name evidence="13" type="ORF">B0G85_0701</name>
</gene>
<protein>
    <recommendedName>
        <fullName evidence="4 12">Heme exporter protein D</fullName>
    </recommendedName>
</protein>
<dbReference type="RefSeq" id="WP_100379020.1">
    <property type="nucleotide sequence ID" value="NZ_CBCSBW010000001.1"/>
</dbReference>
<evidence type="ECO:0000256" key="5">
    <source>
        <dbReference type="ARBA" id="ARBA00022448"/>
    </source>
</evidence>
<evidence type="ECO:0000256" key="11">
    <source>
        <dbReference type="ARBA" id="ARBA00023136"/>
    </source>
</evidence>
<evidence type="ECO:0000256" key="4">
    <source>
        <dbReference type="ARBA" id="ARBA00016461"/>
    </source>
</evidence>
<dbReference type="GO" id="GO:1903607">
    <property type="term" value="P:cytochrome c biosynthetic process"/>
    <property type="evidence" value="ECO:0007669"/>
    <property type="project" value="TreeGrafter"/>
</dbReference>
<evidence type="ECO:0000256" key="8">
    <source>
        <dbReference type="ARBA" id="ARBA00022692"/>
    </source>
</evidence>
<dbReference type="InterPro" id="IPR052075">
    <property type="entry name" value="Heme_exporter_D"/>
</dbReference>
<accession>A0A2M8VZN4</accession>
<keyword evidence="14" id="KW-1185">Reference proteome</keyword>
<dbReference type="GO" id="GO:0005886">
    <property type="term" value="C:plasma membrane"/>
    <property type="evidence" value="ECO:0007669"/>
    <property type="project" value="UniProtKB-SubCell"/>
</dbReference>
<organism evidence="13 14">
    <name type="scientific">Polynucleobacter brandtiae</name>
    <dbReference type="NCBI Taxonomy" id="1938816"/>
    <lineage>
        <taxon>Bacteria</taxon>
        <taxon>Pseudomonadati</taxon>
        <taxon>Pseudomonadota</taxon>
        <taxon>Betaproteobacteria</taxon>
        <taxon>Burkholderiales</taxon>
        <taxon>Burkholderiaceae</taxon>
        <taxon>Polynucleobacter</taxon>
    </lineage>
</organism>
<dbReference type="EMBL" id="PGTX01000001">
    <property type="protein sequence ID" value="PJI83304.1"/>
    <property type="molecule type" value="Genomic_DNA"/>
</dbReference>
<dbReference type="GO" id="GO:0015886">
    <property type="term" value="P:heme transport"/>
    <property type="evidence" value="ECO:0007669"/>
    <property type="project" value="InterPro"/>
</dbReference>
<evidence type="ECO:0000256" key="3">
    <source>
        <dbReference type="ARBA" id="ARBA00008741"/>
    </source>
</evidence>
<dbReference type="AlphaFoldDB" id="A0A2M8VZN4"/>
<evidence type="ECO:0000256" key="2">
    <source>
        <dbReference type="ARBA" id="ARBA00004377"/>
    </source>
</evidence>
<dbReference type="PANTHER" id="PTHR37531">
    <property type="entry name" value="HEME EXPORTER PROTEIN D"/>
    <property type="match status" value="1"/>
</dbReference>
<evidence type="ECO:0000256" key="10">
    <source>
        <dbReference type="ARBA" id="ARBA00022989"/>
    </source>
</evidence>
<evidence type="ECO:0000256" key="9">
    <source>
        <dbReference type="ARBA" id="ARBA00022748"/>
    </source>
</evidence>
<proteinExistence type="inferred from homology"/>
<dbReference type="OrthoDB" id="9815607at2"/>